<proteinExistence type="inferred from homology"/>
<evidence type="ECO:0000256" key="1">
    <source>
        <dbReference type="ARBA" id="ARBA00010759"/>
    </source>
</evidence>
<sequence>MPLKDLLVLGNPVTITRRGDPVLHWPCRPATTFGPELWNLLCTMFATNRAADGAGLAALSREWKPIDHG</sequence>
<protein>
    <submittedName>
        <fullName evidence="2">Uncharacterized protein</fullName>
    </submittedName>
</protein>
<comment type="similarity">
    <text evidence="1">Belongs to the polypeptide deformylase family.</text>
</comment>
<organism evidence="2">
    <name type="scientific">Gordonia amarae</name>
    <dbReference type="NCBI Taxonomy" id="36821"/>
    <lineage>
        <taxon>Bacteria</taxon>
        <taxon>Bacillati</taxon>
        <taxon>Actinomycetota</taxon>
        <taxon>Actinomycetes</taxon>
        <taxon>Mycobacteriales</taxon>
        <taxon>Gordoniaceae</taxon>
        <taxon>Gordonia</taxon>
    </lineage>
</organism>
<dbReference type="InterPro" id="IPR023635">
    <property type="entry name" value="Peptide_deformylase"/>
</dbReference>
<reference evidence="2" key="1">
    <citation type="journal article" date="2021" name="Nat. Microbiol.">
        <title>Cocultivation of an ultrasmall environmental parasitic bacterium with lytic ability against bacteria associated with wastewater foams.</title>
        <authorList>
            <person name="Batinovic S."/>
            <person name="Rose J.J.A."/>
            <person name="Ratcliffe J."/>
            <person name="Seviour R.J."/>
            <person name="Petrovski S."/>
        </authorList>
    </citation>
    <scope>NUCLEOTIDE SEQUENCE</scope>
    <source>
        <strain evidence="2">CON44</strain>
    </source>
</reference>
<name>A0A857KRV9_9ACTN</name>
<dbReference type="SUPFAM" id="SSF56420">
    <property type="entry name" value="Peptide deformylase"/>
    <property type="match status" value="1"/>
</dbReference>
<dbReference type="Gene3D" id="3.90.45.10">
    <property type="entry name" value="Peptide deformylase"/>
    <property type="match status" value="1"/>
</dbReference>
<dbReference type="Pfam" id="PF01327">
    <property type="entry name" value="Pep_deformylase"/>
    <property type="match status" value="1"/>
</dbReference>
<accession>A0A857KRV9</accession>
<dbReference type="AlphaFoldDB" id="A0A857KRV9"/>
<dbReference type="InterPro" id="IPR036821">
    <property type="entry name" value="Peptide_deformylase_sf"/>
</dbReference>
<dbReference type="GO" id="GO:0042586">
    <property type="term" value="F:peptide deformylase activity"/>
    <property type="evidence" value="ECO:0007669"/>
    <property type="project" value="InterPro"/>
</dbReference>
<gene>
    <name evidence="2" type="ORF">GII30_19475</name>
</gene>
<dbReference type="RefSeq" id="WP_005182769.1">
    <property type="nucleotide sequence ID" value="NZ_CP045804.1"/>
</dbReference>
<evidence type="ECO:0000313" key="2">
    <source>
        <dbReference type="EMBL" id="QHN41051.1"/>
    </source>
</evidence>
<dbReference type="EMBL" id="CP045810">
    <property type="protein sequence ID" value="QHN41051.1"/>
    <property type="molecule type" value="Genomic_DNA"/>
</dbReference>